<dbReference type="InterPro" id="IPR001849">
    <property type="entry name" value="PH_domain"/>
</dbReference>
<dbReference type="Pfam" id="PF01852">
    <property type="entry name" value="START"/>
    <property type="match status" value="1"/>
</dbReference>
<reference evidence="6" key="1">
    <citation type="submission" date="2021-01" db="EMBL/GenBank/DDBJ databases">
        <authorList>
            <consortium name="Genoscope - CEA"/>
            <person name="William W."/>
        </authorList>
    </citation>
    <scope>NUCLEOTIDE SEQUENCE</scope>
</reference>
<dbReference type="Pfam" id="PF00169">
    <property type="entry name" value="PH"/>
    <property type="match status" value="1"/>
</dbReference>
<feature type="domain" description="START" evidence="5">
    <location>
        <begin position="485"/>
        <end position="645"/>
    </location>
</feature>
<evidence type="ECO:0000256" key="3">
    <source>
        <dbReference type="SAM" id="Phobius"/>
    </source>
</evidence>
<keyword evidence="1" id="KW-0175">Coiled coil</keyword>
<comment type="caution">
    <text evidence="6">The sequence shown here is derived from an EMBL/GenBank/DDBJ whole genome shotgun (WGS) entry which is preliminary data.</text>
</comment>
<feature type="transmembrane region" description="Helical" evidence="3">
    <location>
        <begin position="232"/>
        <end position="250"/>
    </location>
</feature>
<evidence type="ECO:0000313" key="6">
    <source>
        <dbReference type="EMBL" id="CAD8121022.1"/>
    </source>
</evidence>
<name>A0A8S1R1Q3_9CILI</name>
<evidence type="ECO:0000259" key="4">
    <source>
        <dbReference type="PROSITE" id="PS50003"/>
    </source>
</evidence>
<dbReference type="InterPro" id="IPR051213">
    <property type="entry name" value="START_lipid_transfer"/>
</dbReference>
<feature type="transmembrane region" description="Helical" evidence="3">
    <location>
        <begin position="201"/>
        <end position="225"/>
    </location>
</feature>
<dbReference type="InterPro" id="IPR002913">
    <property type="entry name" value="START_lipid-bd_dom"/>
</dbReference>
<keyword evidence="7" id="KW-1185">Reference proteome</keyword>
<dbReference type="PROSITE" id="PS50848">
    <property type="entry name" value="START"/>
    <property type="match status" value="1"/>
</dbReference>
<dbReference type="FunFam" id="3.30.530.20:FF:000044">
    <property type="entry name" value="Uncharacterized protein"/>
    <property type="match status" value="1"/>
</dbReference>
<gene>
    <name evidence="6" type="ORF">PSON_ATCC_30995.1.T1290119</name>
</gene>
<protein>
    <recommendedName>
        <fullName evidence="8">START domain-containing protein</fullName>
    </recommendedName>
</protein>
<evidence type="ECO:0000313" key="7">
    <source>
        <dbReference type="Proteomes" id="UP000692954"/>
    </source>
</evidence>
<accession>A0A8S1R1Q3</accession>
<dbReference type="CDD" id="cd00177">
    <property type="entry name" value="START"/>
    <property type="match status" value="1"/>
</dbReference>
<dbReference type="Proteomes" id="UP000692954">
    <property type="component" value="Unassembled WGS sequence"/>
</dbReference>
<dbReference type="PROSITE" id="PS50003">
    <property type="entry name" value="PH_DOMAIN"/>
    <property type="match status" value="1"/>
</dbReference>
<dbReference type="AlphaFoldDB" id="A0A8S1R1Q3"/>
<keyword evidence="3" id="KW-1133">Transmembrane helix</keyword>
<evidence type="ECO:0000259" key="5">
    <source>
        <dbReference type="PROSITE" id="PS50848"/>
    </source>
</evidence>
<feature type="compositionally biased region" description="Low complexity" evidence="2">
    <location>
        <begin position="419"/>
        <end position="458"/>
    </location>
</feature>
<dbReference type="PANTHER" id="PTHR19308:SF56">
    <property type="entry name" value="START DOMAIN-CONTAINING PROTEIN"/>
    <property type="match status" value="1"/>
</dbReference>
<feature type="domain" description="PH" evidence="4">
    <location>
        <begin position="1"/>
        <end position="93"/>
    </location>
</feature>
<evidence type="ECO:0000256" key="1">
    <source>
        <dbReference type="SAM" id="Coils"/>
    </source>
</evidence>
<dbReference type="OrthoDB" id="1295045at2759"/>
<feature type="coiled-coil region" evidence="1">
    <location>
        <begin position="84"/>
        <end position="111"/>
    </location>
</feature>
<keyword evidence="3" id="KW-0812">Transmembrane</keyword>
<proteinExistence type="predicted"/>
<dbReference type="GO" id="GO:0008289">
    <property type="term" value="F:lipid binding"/>
    <property type="evidence" value="ECO:0007669"/>
    <property type="project" value="InterPro"/>
</dbReference>
<evidence type="ECO:0008006" key="8">
    <source>
        <dbReference type="Google" id="ProtNLM"/>
    </source>
</evidence>
<dbReference type="PANTHER" id="PTHR19308">
    <property type="entry name" value="PHOSPHATIDYLCHOLINE TRANSFER PROTEIN"/>
    <property type="match status" value="1"/>
</dbReference>
<dbReference type="EMBL" id="CAJJDN010000129">
    <property type="protein sequence ID" value="CAD8121022.1"/>
    <property type="molecule type" value="Genomic_DNA"/>
</dbReference>
<sequence>MSLFASYAKLKRKTFWVMRYVEVTSEGILVYRDRKEDKQNKAEFRLSNCKVKELSTNNGFQIQFLHGDDSLKIMAHTNQEHKKLVQAITQIKQKSEQKQEIQVQAQEQQQIRSTIVPSIIIQQVKPPTFQPDQDLVKQTQGDQIKMQALQLIKKFETHQLTLINVIDGIFFYKTEKTEKNNDAVHKKSKILNLIQEEIKNVGYLLTIAIAIIFFTLMSILIYLLLSLVDNRTYTNSILITLNLIILPLLFRNKSTPKEVEKTQQFLVQCKCIMNVDYNALVYLISKFEIRKDWTPNLLLINNDNNLITALYQNQKVEKFNQLVFYDEDTFYIVEHFNLLILRLFVVKYLFDEENIEVRCITDNTQMQILPCLKQFTKIQKQNPKSILIEYQASKASSDQISVIQSEIIYKLPDYSKLTQSPNQQRQNEQQVPLIPSNSPRQIQQIQQSPQQPLQPQQQYPPEIQRIFDMTIEAKKQLDSVYPLGPSWQQKDDKGGFLIHTRFDEATGQTMSRGEGILPYSIQEIFEIIEKVERRGDYDSLFDSGYMVKKLDPDTGIVYQKFKTIKIVVKSRDFVFATRVFREENRWVVIAKSIDYPELPPIKESVRGDLKIAGWILQKIEQGTKTCFITMVDPKGSIPAAIVASSAKEQGQCVEKVKALLDKRNKK</sequence>
<evidence type="ECO:0000256" key="2">
    <source>
        <dbReference type="SAM" id="MobiDB-lite"/>
    </source>
</evidence>
<organism evidence="6 7">
    <name type="scientific">Paramecium sonneborni</name>
    <dbReference type="NCBI Taxonomy" id="65129"/>
    <lineage>
        <taxon>Eukaryota</taxon>
        <taxon>Sar</taxon>
        <taxon>Alveolata</taxon>
        <taxon>Ciliophora</taxon>
        <taxon>Intramacronucleata</taxon>
        <taxon>Oligohymenophorea</taxon>
        <taxon>Peniculida</taxon>
        <taxon>Parameciidae</taxon>
        <taxon>Paramecium</taxon>
    </lineage>
</organism>
<feature type="region of interest" description="Disordered" evidence="2">
    <location>
        <begin position="418"/>
        <end position="458"/>
    </location>
</feature>
<keyword evidence="3" id="KW-0472">Membrane</keyword>